<dbReference type="Proteomes" id="UP000553980">
    <property type="component" value="Unassembled WGS sequence"/>
</dbReference>
<proteinExistence type="predicted"/>
<comment type="caution">
    <text evidence="1">The sequence shown here is derived from an EMBL/GenBank/DDBJ whole genome shotgun (WGS) entry which is preliminary data.</text>
</comment>
<name>A0AB34YVC1_9HYPH</name>
<dbReference type="Pfam" id="PF21810">
    <property type="entry name" value="DUF6880"/>
    <property type="match status" value="1"/>
</dbReference>
<evidence type="ECO:0000313" key="1">
    <source>
        <dbReference type="EMBL" id="MBB4093111.1"/>
    </source>
</evidence>
<dbReference type="AlphaFoldDB" id="A0AB34YVC1"/>
<organism evidence="1 2">
    <name type="scientific">Brucella pecoris</name>
    <dbReference type="NCBI Taxonomy" id="867683"/>
    <lineage>
        <taxon>Bacteria</taxon>
        <taxon>Pseudomonadati</taxon>
        <taxon>Pseudomonadota</taxon>
        <taxon>Alphaproteobacteria</taxon>
        <taxon>Hyphomicrobiales</taxon>
        <taxon>Brucellaceae</taxon>
        <taxon>Brucella/Ochrobactrum group</taxon>
        <taxon>Brucella</taxon>
    </lineage>
</organism>
<reference evidence="1 2" key="1">
    <citation type="submission" date="2020-08" db="EMBL/GenBank/DDBJ databases">
        <title>Genomic Encyclopedia of Type Strains, Phase IV (KMG-IV): sequencing the most valuable type-strain genomes for metagenomic binning, comparative biology and taxonomic classification.</title>
        <authorList>
            <person name="Goeker M."/>
        </authorList>
    </citation>
    <scope>NUCLEOTIDE SEQUENCE [LARGE SCALE GENOMIC DNA]</scope>
    <source>
        <strain evidence="1 2">DSM 23868</strain>
    </source>
</reference>
<dbReference type="EMBL" id="JACIEX010000003">
    <property type="protein sequence ID" value="MBB4093111.1"/>
    <property type="molecule type" value="Genomic_DNA"/>
</dbReference>
<keyword evidence="2" id="KW-1185">Reference proteome</keyword>
<evidence type="ECO:0000313" key="2">
    <source>
        <dbReference type="Proteomes" id="UP000553980"/>
    </source>
</evidence>
<dbReference type="InterPro" id="IPR049245">
    <property type="entry name" value="DUF6880"/>
</dbReference>
<protein>
    <submittedName>
        <fullName evidence="1">Uncharacterized protein</fullName>
    </submittedName>
</protein>
<sequence length="540" mass="60893">MTNFSSMLVWTAPNGIAMCQNEFVESSIEGNPSVEEINHAGENLFSPLFRFQLCINRMAYFMASKTTLNAKNLEALGVEKLAELLIEISTGNANHKRRLRMELAGNSSGEELAREVRKRLSSIARAKSWIDWQKVKTVKSDLETQRKTIVEKIAPTNPDEAFELIWQFLLLGDSIYERTHDGSGTLTESFHQAIDDAGRIAGQVKISTESLVGRIYAALQNNNGYSQFDRLIPSMVPALGEEGLRQLQQLFEGGTKTRDTKRTNESRQLIGLSSNEPVYRDDVYASSAFFTAKVSLQQIADALGDVDLYIAQHAEHTHIIPTVATEIGRRMVSAGRAEEALRILDKAQIGERYQVPYDWQATRADALEMLGRGEEAQQFRWQCFEQSLNDGMLKEFVRRLPDFDDVEAEEKAFAYAQTHPDVQQALILFLNYPSPAEAAKLVRHRAAGLDGDRYELLSPAAEVLSAKYPLAATLLLRAMIDFTLNYARSSRYKHAARHLMECASLAHQIEELAEFKTHDDYVADLKKVHGRKHGFWSLMR</sequence>
<accession>A0AB34YVC1</accession>
<gene>
    <name evidence="1" type="ORF">GGQ79_001613</name>
</gene>